<dbReference type="EMBL" id="JASAOG010000179">
    <property type="protein sequence ID" value="KAK0045547.1"/>
    <property type="molecule type" value="Genomic_DNA"/>
</dbReference>
<dbReference type="AlphaFoldDB" id="A0AAD8B131"/>
<keyword evidence="3" id="KW-1185">Reference proteome</keyword>
<reference evidence="2" key="2">
    <citation type="submission" date="2023-04" db="EMBL/GenBank/DDBJ databases">
        <authorList>
            <person name="Bu L."/>
            <person name="Lu L."/>
            <person name="Laidemitt M.R."/>
            <person name="Zhang S.M."/>
            <person name="Mutuku M."/>
            <person name="Mkoji G."/>
            <person name="Steinauer M."/>
            <person name="Loker E.S."/>
        </authorList>
    </citation>
    <scope>NUCLEOTIDE SEQUENCE</scope>
    <source>
        <strain evidence="2">KasaAsao</strain>
        <tissue evidence="2">Whole Snail</tissue>
    </source>
</reference>
<feature type="chain" id="PRO_5042210086" description="SUEL-type lectin domain-containing protein" evidence="1">
    <location>
        <begin position="24"/>
        <end position="152"/>
    </location>
</feature>
<evidence type="ECO:0000256" key="1">
    <source>
        <dbReference type="SAM" id="SignalP"/>
    </source>
</evidence>
<evidence type="ECO:0000313" key="2">
    <source>
        <dbReference type="EMBL" id="KAK0045547.1"/>
    </source>
</evidence>
<comment type="caution">
    <text evidence="2">The sequence shown here is derived from an EMBL/GenBank/DDBJ whole genome shotgun (WGS) entry which is preliminary data.</text>
</comment>
<dbReference type="Proteomes" id="UP001233172">
    <property type="component" value="Unassembled WGS sequence"/>
</dbReference>
<name>A0AAD8B131_BIOPF</name>
<evidence type="ECO:0000313" key="3">
    <source>
        <dbReference type="Proteomes" id="UP001233172"/>
    </source>
</evidence>
<evidence type="ECO:0008006" key="4">
    <source>
        <dbReference type="Google" id="ProtNLM"/>
    </source>
</evidence>
<feature type="signal peptide" evidence="1">
    <location>
        <begin position="1"/>
        <end position="23"/>
    </location>
</feature>
<proteinExistence type="predicted"/>
<reference evidence="2" key="1">
    <citation type="journal article" date="2023" name="PLoS Negl. Trop. Dis.">
        <title>A genome sequence for Biomphalaria pfeifferi, the major vector snail for the human-infecting parasite Schistosoma mansoni.</title>
        <authorList>
            <person name="Bu L."/>
            <person name="Lu L."/>
            <person name="Laidemitt M.R."/>
            <person name="Zhang S.M."/>
            <person name="Mutuku M."/>
            <person name="Mkoji G."/>
            <person name="Steinauer M."/>
            <person name="Loker E.S."/>
        </authorList>
    </citation>
    <scope>NUCLEOTIDE SEQUENCE</scope>
    <source>
        <strain evidence="2">KasaAsao</strain>
    </source>
</reference>
<protein>
    <recommendedName>
        <fullName evidence="4">SUEL-type lectin domain-containing protein</fullName>
    </recommendedName>
</protein>
<keyword evidence="1" id="KW-0732">Signal</keyword>
<sequence length="152" mass="17032">MRNCLGLSICTLIVLLLFTTVEGGTDFPQKCLENFIKPAETVHVICINGNLTQVEGNNLTCRAGELLYIDDFALYLSIGQNRQCLSLDGFHYNKTITASCLNREYKDTSKDIALVLMSSYNNIAEVQSSLNRIVADMYMLSVEFHCRPGNQH</sequence>
<accession>A0AAD8B131</accession>
<organism evidence="2 3">
    <name type="scientific">Biomphalaria pfeifferi</name>
    <name type="common">Bloodfluke planorb</name>
    <name type="synonym">Freshwater snail</name>
    <dbReference type="NCBI Taxonomy" id="112525"/>
    <lineage>
        <taxon>Eukaryota</taxon>
        <taxon>Metazoa</taxon>
        <taxon>Spiralia</taxon>
        <taxon>Lophotrochozoa</taxon>
        <taxon>Mollusca</taxon>
        <taxon>Gastropoda</taxon>
        <taxon>Heterobranchia</taxon>
        <taxon>Euthyneura</taxon>
        <taxon>Panpulmonata</taxon>
        <taxon>Hygrophila</taxon>
        <taxon>Lymnaeoidea</taxon>
        <taxon>Planorbidae</taxon>
        <taxon>Biomphalaria</taxon>
    </lineage>
</organism>
<gene>
    <name evidence="2" type="ORF">Bpfe_025033</name>
</gene>